<dbReference type="InterPro" id="IPR037045">
    <property type="entry name" value="S8pro/Inhibitor_I9_sf"/>
</dbReference>
<evidence type="ECO:0000256" key="4">
    <source>
        <dbReference type="ARBA" id="ARBA00022801"/>
    </source>
</evidence>
<comment type="similarity">
    <text evidence="1 6">Belongs to the peptidase S8 family.</text>
</comment>
<keyword evidence="3 7" id="KW-0732">Signal</keyword>
<protein>
    <recommendedName>
        <fullName evidence="12">Inhibitor I9 domain-containing protein</fullName>
    </recommendedName>
</protein>
<dbReference type="AlphaFoldDB" id="A0A6A4MQ31"/>
<dbReference type="GO" id="GO:0006508">
    <property type="term" value="P:proteolysis"/>
    <property type="evidence" value="ECO:0007669"/>
    <property type="project" value="UniProtKB-KW"/>
</dbReference>
<keyword evidence="5" id="KW-0720">Serine protease</keyword>
<accession>A0A6A4MQ31</accession>
<name>A0A6A4MQ31_9ERIC</name>
<dbReference type="SUPFAM" id="SSF52743">
    <property type="entry name" value="Subtilisin-like"/>
    <property type="match status" value="1"/>
</dbReference>
<dbReference type="InterPro" id="IPR045051">
    <property type="entry name" value="SBT"/>
</dbReference>
<dbReference type="Proteomes" id="UP000428333">
    <property type="component" value="Linkage Group LG01"/>
</dbReference>
<feature type="signal peptide" evidence="7">
    <location>
        <begin position="1"/>
        <end position="28"/>
    </location>
</feature>
<dbReference type="InterPro" id="IPR015500">
    <property type="entry name" value="Peptidase_S8_subtilisin-rel"/>
</dbReference>
<evidence type="ECO:0000256" key="3">
    <source>
        <dbReference type="ARBA" id="ARBA00022729"/>
    </source>
</evidence>
<dbReference type="FunFam" id="3.30.70.80:FF:000003">
    <property type="entry name" value="Subtilisin-like protease SBT1.9"/>
    <property type="match status" value="1"/>
</dbReference>
<evidence type="ECO:0008006" key="12">
    <source>
        <dbReference type="Google" id="ProtNLM"/>
    </source>
</evidence>
<feature type="non-terminal residue" evidence="10">
    <location>
        <position position="1"/>
    </location>
</feature>
<dbReference type="InterPro" id="IPR000209">
    <property type="entry name" value="Peptidase_S8/S53_dom"/>
</dbReference>
<keyword evidence="11" id="KW-1185">Reference proteome</keyword>
<evidence type="ECO:0000259" key="9">
    <source>
        <dbReference type="Pfam" id="PF05922"/>
    </source>
</evidence>
<dbReference type="Pfam" id="PF05922">
    <property type="entry name" value="Inhibitor_I9"/>
    <property type="match status" value="1"/>
</dbReference>
<dbReference type="Gene3D" id="3.30.70.80">
    <property type="entry name" value="Peptidase S8 propeptide/proteinase inhibitor I9"/>
    <property type="match status" value="1"/>
</dbReference>
<dbReference type="InterPro" id="IPR036852">
    <property type="entry name" value="Peptidase_S8/S53_dom_sf"/>
</dbReference>
<keyword evidence="4" id="KW-0378">Hydrolase</keyword>
<dbReference type="PANTHER" id="PTHR10795">
    <property type="entry name" value="PROPROTEIN CONVERTASE SUBTILISIN/KEXIN"/>
    <property type="match status" value="1"/>
</dbReference>
<dbReference type="GO" id="GO:0004252">
    <property type="term" value="F:serine-type endopeptidase activity"/>
    <property type="evidence" value="ECO:0007669"/>
    <property type="project" value="InterPro"/>
</dbReference>
<evidence type="ECO:0000256" key="5">
    <source>
        <dbReference type="ARBA" id="ARBA00022825"/>
    </source>
</evidence>
<dbReference type="InterPro" id="IPR010259">
    <property type="entry name" value="S8pro/Inhibitor_I9"/>
</dbReference>
<dbReference type="OrthoDB" id="206201at2759"/>
<gene>
    <name evidence="10" type="ORF">C3L33_00082</name>
</gene>
<keyword evidence="2" id="KW-0645">Protease</keyword>
<dbReference type="PRINTS" id="PR00723">
    <property type="entry name" value="SUBTILISIN"/>
</dbReference>
<dbReference type="Gene3D" id="3.40.50.200">
    <property type="entry name" value="Peptidase S8/S53 domain"/>
    <property type="match status" value="1"/>
</dbReference>
<evidence type="ECO:0000256" key="2">
    <source>
        <dbReference type="ARBA" id="ARBA00022670"/>
    </source>
</evidence>
<dbReference type="Pfam" id="PF00082">
    <property type="entry name" value="Peptidase_S8"/>
    <property type="match status" value="1"/>
</dbReference>
<dbReference type="PROSITE" id="PS51892">
    <property type="entry name" value="SUBTILASE"/>
    <property type="match status" value="1"/>
</dbReference>
<proteinExistence type="inferred from homology"/>
<feature type="domain" description="Peptidase S8/S53" evidence="8">
    <location>
        <begin position="140"/>
        <end position="233"/>
    </location>
</feature>
<evidence type="ECO:0000313" key="10">
    <source>
        <dbReference type="EMBL" id="KAE9468029.1"/>
    </source>
</evidence>
<feature type="domain" description="Inhibitor I9" evidence="9">
    <location>
        <begin position="31"/>
        <end position="114"/>
    </location>
</feature>
<comment type="caution">
    <text evidence="10">The sequence shown here is derived from an EMBL/GenBank/DDBJ whole genome shotgun (WGS) entry which is preliminary data.</text>
</comment>
<evidence type="ECO:0000256" key="7">
    <source>
        <dbReference type="SAM" id="SignalP"/>
    </source>
</evidence>
<feature type="chain" id="PRO_5025363186" description="Inhibitor I9 domain-containing protein" evidence="7">
    <location>
        <begin position="29"/>
        <end position="237"/>
    </location>
</feature>
<evidence type="ECO:0000259" key="8">
    <source>
        <dbReference type="Pfam" id="PF00082"/>
    </source>
</evidence>
<evidence type="ECO:0000313" key="11">
    <source>
        <dbReference type="Proteomes" id="UP000428333"/>
    </source>
</evidence>
<evidence type="ECO:0000256" key="1">
    <source>
        <dbReference type="ARBA" id="ARBA00011073"/>
    </source>
</evidence>
<organism evidence="10 11">
    <name type="scientific">Rhododendron williamsianum</name>
    <dbReference type="NCBI Taxonomy" id="262921"/>
    <lineage>
        <taxon>Eukaryota</taxon>
        <taxon>Viridiplantae</taxon>
        <taxon>Streptophyta</taxon>
        <taxon>Embryophyta</taxon>
        <taxon>Tracheophyta</taxon>
        <taxon>Spermatophyta</taxon>
        <taxon>Magnoliopsida</taxon>
        <taxon>eudicotyledons</taxon>
        <taxon>Gunneridae</taxon>
        <taxon>Pentapetalae</taxon>
        <taxon>asterids</taxon>
        <taxon>Ericales</taxon>
        <taxon>Ericaceae</taxon>
        <taxon>Ericoideae</taxon>
        <taxon>Rhodoreae</taxon>
        <taxon>Rhododendron</taxon>
    </lineage>
</organism>
<evidence type="ECO:0000256" key="6">
    <source>
        <dbReference type="PROSITE-ProRule" id="PRU01240"/>
    </source>
</evidence>
<reference evidence="10 11" key="1">
    <citation type="journal article" date="2019" name="Genome Biol. Evol.">
        <title>The Rhododendron genome and chromosomal organization provide insight into shared whole-genome duplications across the heath family (Ericaceae).</title>
        <authorList>
            <person name="Soza V.L."/>
            <person name="Lindsley D."/>
            <person name="Waalkes A."/>
            <person name="Ramage E."/>
            <person name="Patwardhan R.P."/>
            <person name="Burton J.N."/>
            <person name="Adey A."/>
            <person name="Kumar A."/>
            <person name="Qiu R."/>
            <person name="Shendure J."/>
            <person name="Hall B."/>
        </authorList>
    </citation>
    <scope>NUCLEOTIDE SEQUENCE [LARGE SCALE GENOMIC DNA]</scope>
    <source>
        <strain evidence="10">RSF 1966-606</strain>
    </source>
</reference>
<comment type="caution">
    <text evidence="6">Lacks conserved residue(s) required for the propagation of feature annotation.</text>
</comment>
<dbReference type="EMBL" id="QEFC01000003">
    <property type="protein sequence ID" value="KAE9468029.1"/>
    <property type="molecule type" value="Genomic_DNA"/>
</dbReference>
<sequence length="237" mass="26031">MSISPATLSHLPLLSLLLLLLLPTSSLSKTFLVRVHHDSKPSIFPTHKHWYESTLTSLSPTTTTTTTDQTPSRIIHTYDTIFHGFSAKLSPLQAKNLESLSGIVAVIPEQIRKLETTRSPEFLGLKTTDSAGLLKESDFGSDFVIGVIDTGIWPERQSFNDRDLGPVPGKWKGECVSGEDFPTTSCNRKLIGARYFSAGYEATNGKMNETTEYRSPRDSDGHGTHTASIAAGSFWFV</sequence>